<reference evidence="2 3" key="1">
    <citation type="submission" date="2018-09" db="EMBL/GenBank/DDBJ databases">
        <authorList>
            <person name="Wang X."/>
            <person name="Du Z."/>
        </authorList>
    </citation>
    <scope>NUCLEOTIDE SEQUENCE [LARGE SCALE GENOMIC DNA]</scope>
    <source>
        <strain evidence="2 3">N3</strain>
    </source>
</reference>
<gene>
    <name evidence="2" type="ORF">D0X99_05185</name>
</gene>
<keyword evidence="3" id="KW-1185">Reference proteome</keyword>
<dbReference type="SUPFAM" id="SSF51703">
    <property type="entry name" value="Cobalamin (vitamin B12)-dependent enzymes"/>
    <property type="match status" value="1"/>
</dbReference>
<dbReference type="PANTHER" id="PTHR48101">
    <property type="entry name" value="METHYLMALONYL-COA MUTASE, MITOCHONDRIAL-RELATED"/>
    <property type="match status" value="1"/>
</dbReference>
<proteinExistence type="predicted"/>
<dbReference type="GO" id="GO:0031419">
    <property type="term" value="F:cobalamin binding"/>
    <property type="evidence" value="ECO:0007669"/>
    <property type="project" value="InterPro"/>
</dbReference>
<dbReference type="InterPro" id="IPR016176">
    <property type="entry name" value="Cbl-dep_enz_cat"/>
</dbReference>
<name>A0A418PU28_9BACT</name>
<dbReference type="InterPro" id="IPR006099">
    <property type="entry name" value="MeMalonylCoA_mutase_a/b_cat"/>
</dbReference>
<evidence type="ECO:0000313" key="3">
    <source>
        <dbReference type="Proteomes" id="UP000283522"/>
    </source>
</evidence>
<dbReference type="Pfam" id="PF01642">
    <property type="entry name" value="MM_CoA_mutase"/>
    <property type="match status" value="1"/>
</dbReference>
<feature type="domain" description="Methylmalonyl-CoA mutase alpha/beta chain catalytic" evidence="1">
    <location>
        <begin position="108"/>
        <end position="442"/>
    </location>
</feature>
<dbReference type="Proteomes" id="UP000283522">
    <property type="component" value="Unassembled WGS sequence"/>
</dbReference>
<dbReference type="PANTHER" id="PTHR48101:SF1">
    <property type="entry name" value="METHYLMALONYL-COA MUTASE, LARGE SUBUNIT"/>
    <property type="match status" value="1"/>
</dbReference>
<dbReference type="Gene3D" id="3.20.20.240">
    <property type="entry name" value="Methylmalonyl-CoA mutase"/>
    <property type="match status" value="1"/>
</dbReference>
<dbReference type="GO" id="GO:0016866">
    <property type="term" value="F:intramolecular transferase activity"/>
    <property type="evidence" value="ECO:0007669"/>
    <property type="project" value="InterPro"/>
</dbReference>
<organism evidence="2 3">
    <name type="scientific">Algoriphagus lacus</name>
    <dbReference type="NCBI Taxonomy" id="2056311"/>
    <lineage>
        <taxon>Bacteria</taxon>
        <taxon>Pseudomonadati</taxon>
        <taxon>Bacteroidota</taxon>
        <taxon>Cytophagia</taxon>
        <taxon>Cytophagales</taxon>
        <taxon>Cyclobacteriaceae</taxon>
        <taxon>Algoriphagus</taxon>
    </lineage>
</organism>
<dbReference type="AlphaFoldDB" id="A0A418PU28"/>
<dbReference type="OrthoDB" id="9762378at2"/>
<dbReference type="RefSeq" id="WP_119476586.1">
    <property type="nucleotide sequence ID" value="NZ_QXML01000002.1"/>
</dbReference>
<comment type="caution">
    <text evidence="2">The sequence shown here is derived from an EMBL/GenBank/DDBJ whole genome shotgun (WGS) entry which is preliminary data.</text>
</comment>
<dbReference type="EMBL" id="QXML01000002">
    <property type="protein sequence ID" value="RIW17148.1"/>
    <property type="molecule type" value="Genomic_DNA"/>
</dbReference>
<sequence length="464" mass="52015">MTRDLFSEFSPSSKQAWLDQVARELKGKDLSSTLQSKLWDRIELEAFYTSEDIDSKQLENQLKFHRDSEIPGMPPRIWSNLITVFPDDTNDFVINALSNGAEGLVLHIYGMEDLEELLKGVLPQYISILVKPLGNPVMALKSFFEWVDSTGTSPDLITGGLLWTPSDLVFDHNESYGIALDTLKELFEMAEPYPNFKAFSINTSRYSESGGNPLDAVVFGLGELIEIIDGIGLEPAQIFHKIMIEASVGDAHFGEIARLKSLRILVSELAGLYGLEVQTEDLVLLSSTSSWSKSILDAHTNLIRQTYEAMASVLGGANLIWVKPIQEDSASSRDRRIARNVSSILKEEAYLDKVKDPAAGSYFLGKLIEKTTETFKSGLQQLESQGGWQVALESGEIHRQVRVHRQTIQNDVADSRISKIGVNKYPASEKLKYNLEFEVFEEKSFELKPSRAVYLFELHTLNQP</sequence>
<evidence type="ECO:0000313" key="2">
    <source>
        <dbReference type="EMBL" id="RIW17148.1"/>
    </source>
</evidence>
<accession>A0A418PU28</accession>
<evidence type="ECO:0000259" key="1">
    <source>
        <dbReference type="Pfam" id="PF01642"/>
    </source>
</evidence>
<protein>
    <recommendedName>
        <fullName evidence="1">Methylmalonyl-CoA mutase alpha/beta chain catalytic domain-containing protein</fullName>
    </recommendedName>
</protein>